<feature type="transmembrane region" description="Helical" evidence="1">
    <location>
        <begin position="44"/>
        <end position="64"/>
    </location>
</feature>
<reference evidence="2 3" key="1">
    <citation type="submission" date="2016-11" db="EMBL/GenBank/DDBJ databases">
        <authorList>
            <person name="Jaros S."/>
            <person name="Januszkiewicz K."/>
            <person name="Wedrychowicz H."/>
        </authorList>
    </citation>
    <scope>NUCLEOTIDE SEQUENCE [LARGE SCALE GENOMIC DNA]</scope>
    <source>
        <strain evidence="2 3">Y1</strain>
    </source>
</reference>
<name>A0A1M7L7E0_RUMFL</name>
<dbReference type="PROSITE" id="PS51257">
    <property type="entry name" value="PROKAR_LIPOPROTEIN"/>
    <property type="match status" value="1"/>
</dbReference>
<feature type="transmembrane region" description="Helical" evidence="1">
    <location>
        <begin position="76"/>
        <end position="96"/>
    </location>
</feature>
<accession>A0A1M7L7E0</accession>
<evidence type="ECO:0000313" key="3">
    <source>
        <dbReference type="Proteomes" id="UP000184394"/>
    </source>
</evidence>
<feature type="transmembrane region" description="Helical" evidence="1">
    <location>
        <begin position="6"/>
        <end position="24"/>
    </location>
</feature>
<dbReference type="AlphaFoldDB" id="A0A1M7L7E0"/>
<protein>
    <submittedName>
        <fullName evidence="2">Uncharacterized protein</fullName>
    </submittedName>
</protein>
<sequence length="175" mass="19637">MKIVKIIMALAALLCACGVAYFEITQKNLGDHAVRVFCRMPENLICNLCFVGVPIFLGALIVIALVQRVREHKNGIVILGFLALICGGVLGLIYGITGGRLGYFMHEIESPDGKHSVYYVRNKYSGDVEWLRKDKGHMYYIIKNTDTTALDNIEWKDDELSLDGESFSYNVIDKK</sequence>
<proteinExistence type="predicted"/>
<dbReference type="EMBL" id="FRCT01000012">
    <property type="protein sequence ID" value="SHM73829.1"/>
    <property type="molecule type" value="Genomic_DNA"/>
</dbReference>
<evidence type="ECO:0000256" key="1">
    <source>
        <dbReference type="SAM" id="Phobius"/>
    </source>
</evidence>
<dbReference type="Proteomes" id="UP000184394">
    <property type="component" value="Unassembled WGS sequence"/>
</dbReference>
<dbReference type="RefSeq" id="WP_072951687.1">
    <property type="nucleotide sequence ID" value="NZ_FRCT01000012.1"/>
</dbReference>
<evidence type="ECO:0000313" key="2">
    <source>
        <dbReference type="EMBL" id="SHM73829.1"/>
    </source>
</evidence>
<organism evidence="2 3">
    <name type="scientific">Ruminococcus flavefaciens</name>
    <dbReference type="NCBI Taxonomy" id="1265"/>
    <lineage>
        <taxon>Bacteria</taxon>
        <taxon>Bacillati</taxon>
        <taxon>Bacillota</taxon>
        <taxon>Clostridia</taxon>
        <taxon>Eubacteriales</taxon>
        <taxon>Oscillospiraceae</taxon>
        <taxon>Ruminococcus</taxon>
    </lineage>
</organism>
<dbReference type="OrthoDB" id="1821841at2"/>
<gene>
    <name evidence="2" type="ORF">SAMN04487860_1125</name>
</gene>
<keyword evidence="1" id="KW-0812">Transmembrane</keyword>
<keyword evidence="1" id="KW-0472">Membrane</keyword>
<keyword evidence="1" id="KW-1133">Transmembrane helix</keyword>